<dbReference type="InterPro" id="IPR036537">
    <property type="entry name" value="Adaptor_Cbl_N_dom_sf"/>
</dbReference>
<name>A0AAD6UJP5_9AGAR</name>
<organism evidence="2 3">
    <name type="scientific">Mycena belliarum</name>
    <dbReference type="NCBI Taxonomy" id="1033014"/>
    <lineage>
        <taxon>Eukaryota</taxon>
        <taxon>Fungi</taxon>
        <taxon>Dikarya</taxon>
        <taxon>Basidiomycota</taxon>
        <taxon>Agaricomycotina</taxon>
        <taxon>Agaricomycetes</taxon>
        <taxon>Agaricomycetidae</taxon>
        <taxon>Agaricales</taxon>
        <taxon>Marasmiineae</taxon>
        <taxon>Mycenaceae</taxon>
        <taxon>Mycena</taxon>
    </lineage>
</organism>
<feature type="region of interest" description="Disordered" evidence="1">
    <location>
        <begin position="236"/>
        <end position="269"/>
    </location>
</feature>
<comment type="caution">
    <text evidence="2">The sequence shown here is derived from an EMBL/GenBank/DDBJ whole genome shotgun (WGS) entry which is preliminary data.</text>
</comment>
<proteinExistence type="predicted"/>
<evidence type="ECO:0000256" key="1">
    <source>
        <dbReference type="SAM" id="MobiDB-lite"/>
    </source>
</evidence>
<feature type="compositionally biased region" description="Low complexity" evidence="1">
    <location>
        <begin position="15"/>
        <end position="34"/>
    </location>
</feature>
<gene>
    <name evidence="2" type="ORF">B0H15DRAFT_927170</name>
</gene>
<dbReference type="CDD" id="cd21037">
    <property type="entry name" value="MLKL_NTD"/>
    <property type="match status" value="1"/>
</dbReference>
<feature type="compositionally biased region" description="Low complexity" evidence="1">
    <location>
        <begin position="236"/>
        <end position="248"/>
    </location>
</feature>
<dbReference type="Proteomes" id="UP001222325">
    <property type="component" value="Unassembled WGS sequence"/>
</dbReference>
<dbReference type="InterPro" id="IPR059179">
    <property type="entry name" value="MLKL-like_MCAfunc"/>
</dbReference>
<dbReference type="AlphaFoldDB" id="A0AAD6UJP5"/>
<sequence length="269" mass="28733">MPAIRTARRDRTRDPPLGLGTPKPTLPAPGTGTKTNKEKGKGVDAGFSTDTPSFLQRSKTARVTDDLVQRGRDAAGLLSSISGSMDLKNVQIVASSAALLFDTVQGVRNNKQACLQLLERVHQIVRALINLCGDANARVGGLAPMMARAVDGLIETLTKVHAFLQAQASHGLFARILRRFEMQEQLNQCADALQQALDVFGSPIPAPVFRPPAFAPLFVPMHMLCTSSSLVSSLSPLSSHAPSSPPRSHSLRHPALSDVSDVSHARPVT</sequence>
<dbReference type="GO" id="GO:0007166">
    <property type="term" value="P:cell surface receptor signaling pathway"/>
    <property type="evidence" value="ECO:0007669"/>
    <property type="project" value="InterPro"/>
</dbReference>
<reference evidence="2" key="1">
    <citation type="submission" date="2023-03" db="EMBL/GenBank/DDBJ databases">
        <title>Massive genome expansion in bonnet fungi (Mycena s.s.) driven by repeated elements and novel gene families across ecological guilds.</title>
        <authorList>
            <consortium name="Lawrence Berkeley National Laboratory"/>
            <person name="Harder C.B."/>
            <person name="Miyauchi S."/>
            <person name="Viragh M."/>
            <person name="Kuo A."/>
            <person name="Thoen E."/>
            <person name="Andreopoulos B."/>
            <person name="Lu D."/>
            <person name="Skrede I."/>
            <person name="Drula E."/>
            <person name="Henrissat B."/>
            <person name="Morin E."/>
            <person name="Kohler A."/>
            <person name="Barry K."/>
            <person name="LaButti K."/>
            <person name="Morin E."/>
            <person name="Salamov A."/>
            <person name="Lipzen A."/>
            <person name="Mereny Z."/>
            <person name="Hegedus B."/>
            <person name="Baldrian P."/>
            <person name="Stursova M."/>
            <person name="Weitz H."/>
            <person name="Taylor A."/>
            <person name="Grigoriev I.V."/>
            <person name="Nagy L.G."/>
            <person name="Martin F."/>
            <person name="Kauserud H."/>
        </authorList>
    </citation>
    <scope>NUCLEOTIDE SEQUENCE</scope>
    <source>
        <strain evidence="2">CBHHK173m</strain>
    </source>
</reference>
<evidence type="ECO:0000313" key="3">
    <source>
        <dbReference type="Proteomes" id="UP001222325"/>
    </source>
</evidence>
<dbReference type="Gene3D" id="1.20.930.20">
    <property type="entry name" value="Adaptor protein Cbl, N-terminal domain"/>
    <property type="match status" value="1"/>
</dbReference>
<evidence type="ECO:0000313" key="2">
    <source>
        <dbReference type="EMBL" id="KAJ7101345.1"/>
    </source>
</evidence>
<protein>
    <submittedName>
        <fullName evidence="2">Uncharacterized protein</fullName>
    </submittedName>
</protein>
<feature type="non-terminal residue" evidence="2">
    <location>
        <position position="269"/>
    </location>
</feature>
<dbReference type="EMBL" id="JARJCN010000004">
    <property type="protein sequence ID" value="KAJ7101345.1"/>
    <property type="molecule type" value="Genomic_DNA"/>
</dbReference>
<feature type="region of interest" description="Disordered" evidence="1">
    <location>
        <begin position="1"/>
        <end position="51"/>
    </location>
</feature>
<accession>A0AAD6UJP5</accession>
<keyword evidence="3" id="KW-1185">Reference proteome</keyword>